<dbReference type="InterPro" id="IPR005537">
    <property type="entry name" value="RAMP_III_fam"/>
</dbReference>
<proteinExistence type="predicted"/>
<dbReference type="PANTHER" id="PTHR39965">
    <property type="entry name" value="CRISPR SYSTEM CMR SUBUNIT CMR6"/>
    <property type="match status" value="1"/>
</dbReference>
<evidence type="ECO:0000313" key="4">
    <source>
        <dbReference type="Proteomes" id="UP000277582"/>
    </source>
</evidence>
<dbReference type="Pfam" id="PF03787">
    <property type="entry name" value="RAMPs"/>
    <property type="match status" value="1"/>
</dbReference>
<comment type="caution">
    <text evidence="3">The sequence shown here is derived from an EMBL/GenBank/DDBJ whole genome shotgun (WGS) entry which is preliminary data.</text>
</comment>
<sequence>MSERIFDEIKRIFPDPSSINVLSWLRIRSVSYLKSRAEGKEIPEEKREILEDLFKAYSPERLREAFNRASNLLDAQKSALLSCGYDVFDFLATTTSRLIVGMASEVFGKQIFEVGLSWDPILNLPYIPGSSLKGAFRSHLERERPDLVPLLGSKSEASLVIFLDSYPVRSRYNLIVPEVTTPMYREQDGKIREVEAEPKPVFYPVINTDVTFRILIGGFLSNPPRPLMRDKGRELRNQLGQFLKEVLKKGIGAKTLVGYGLMEIP</sequence>
<accession>A0A3R9QDI5</accession>
<dbReference type="GO" id="GO:0051607">
    <property type="term" value="P:defense response to virus"/>
    <property type="evidence" value="ECO:0007669"/>
    <property type="project" value="UniProtKB-KW"/>
</dbReference>
<feature type="domain" description="CRISPR type III-associated protein" evidence="2">
    <location>
        <begin position="93"/>
        <end position="263"/>
    </location>
</feature>
<dbReference type="OrthoDB" id="86328at2157"/>
<dbReference type="Proteomes" id="UP000277582">
    <property type="component" value="Unassembled WGS sequence"/>
</dbReference>
<keyword evidence="1" id="KW-0051">Antiviral defense</keyword>
<gene>
    <name evidence="3" type="ORF">D6D85_09140</name>
</gene>
<evidence type="ECO:0000256" key="1">
    <source>
        <dbReference type="ARBA" id="ARBA00023118"/>
    </source>
</evidence>
<dbReference type="RefSeq" id="WP_125671689.1">
    <property type="nucleotide sequence ID" value="NZ_RCOS01000105.1"/>
</dbReference>
<name>A0A3R9QDI5_9CREN</name>
<dbReference type="AlphaFoldDB" id="A0A3R9QDI5"/>
<keyword evidence="4" id="KW-1185">Reference proteome</keyword>
<protein>
    <recommendedName>
        <fullName evidence="2">CRISPR type III-associated protein domain-containing protein</fullName>
    </recommendedName>
</protein>
<dbReference type="EMBL" id="RCOS01000105">
    <property type="protein sequence ID" value="RSN73936.1"/>
    <property type="molecule type" value="Genomic_DNA"/>
</dbReference>
<dbReference type="PANTHER" id="PTHR39965:SF1">
    <property type="entry name" value="CRISPR SYSTEM CMR SUBUNIT CMR6"/>
    <property type="match status" value="1"/>
</dbReference>
<dbReference type="InterPro" id="IPR010172">
    <property type="entry name" value="CRISPR-assoc_prot_TM1791"/>
</dbReference>
<reference evidence="3 4" key="1">
    <citation type="submission" date="2018-10" db="EMBL/GenBank/DDBJ databases">
        <title>Co-occurring genomic capacity for anaerobic methane metabolism and dissimilatory sulfite reduction discovered in the Korarchaeota.</title>
        <authorList>
            <person name="Mckay L.J."/>
            <person name="Dlakic M."/>
            <person name="Fields M.W."/>
            <person name="Delmont T.O."/>
            <person name="Eren A.M."/>
            <person name="Jay Z.J."/>
            <person name="Klingelsmith K.B."/>
            <person name="Rusch D.B."/>
            <person name="Inskeep W.P."/>
        </authorList>
    </citation>
    <scope>NUCLEOTIDE SEQUENCE [LARGE SCALE GENOMIC DNA]</scope>
    <source>
        <strain evidence="3 4">MDKW</strain>
    </source>
</reference>
<evidence type="ECO:0000259" key="2">
    <source>
        <dbReference type="Pfam" id="PF03787"/>
    </source>
</evidence>
<evidence type="ECO:0000313" key="3">
    <source>
        <dbReference type="EMBL" id="RSN73936.1"/>
    </source>
</evidence>
<organism evidence="3 4">
    <name type="scientific">Candidatus Methanodesulfokora washburnensis</name>
    <dbReference type="NCBI Taxonomy" id="2478471"/>
    <lineage>
        <taxon>Archaea</taxon>
        <taxon>Thermoproteota</taxon>
        <taxon>Candidatus Korarchaeia</taxon>
        <taxon>Candidatus Korarchaeia incertae sedis</taxon>
        <taxon>Candidatus Methanodesulfokora</taxon>
    </lineage>
</organism>